<evidence type="ECO:0000313" key="2">
    <source>
        <dbReference type="EMBL" id="SMB79177.1"/>
    </source>
</evidence>
<dbReference type="InterPro" id="IPR000014">
    <property type="entry name" value="PAS"/>
</dbReference>
<dbReference type="SUPFAM" id="SSF55785">
    <property type="entry name" value="PYP-like sensor domain (PAS domain)"/>
    <property type="match status" value="2"/>
</dbReference>
<proteinExistence type="predicted"/>
<feature type="domain" description="PAS fold-4" evidence="1">
    <location>
        <begin position="130"/>
        <end position="235"/>
    </location>
</feature>
<accession>A0A1W1UDM4</accession>
<evidence type="ECO:0000313" key="3">
    <source>
        <dbReference type="Proteomes" id="UP000192582"/>
    </source>
</evidence>
<dbReference type="Gene3D" id="3.30.450.20">
    <property type="entry name" value="PAS domain"/>
    <property type="match status" value="2"/>
</dbReference>
<dbReference type="EMBL" id="FWWU01000003">
    <property type="protein sequence ID" value="SMB79177.1"/>
    <property type="molecule type" value="Genomic_DNA"/>
</dbReference>
<keyword evidence="3" id="KW-1185">Reference proteome</keyword>
<dbReference type="RefSeq" id="WP_084045438.1">
    <property type="nucleotide sequence ID" value="NZ_FWWU01000003.1"/>
</dbReference>
<dbReference type="GO" id="GO:0016301">
    <property type="term" value="F:kinase activity"/>
    <property type="evidence" value="ECO:0007669"/>
    <property type="project" value="UniProtKB-KW"/>
</dbReference>
<dbReference type="Pfam" id="PF08448">
    <property type="entry name" value="PAS_4"/>
    <property type="match status" value="2"/>
</dbReference>
<keyword evidence="2" id="KW-0808">Transferase</keyword>
<feature type="domain" description="PAS fold-4" evidence="1">
    <location>
        <begin position="9"/>
        <end position="107"/>
    </location>
</feature>
<dbReference type="InterPro" id="IPR013656">
    <property type="entry name" value="PAS_4"/>
</dbReference>
<dbReference type="STRING" id="695939.SAMN00790413_05816"/>
<dbReference type="AlphaFoldDB" id="A0A1W1UDM4"/>
<protein>
    <submittedName>
        <fullName evidence="2">Signal transduction histidine kinase, nitrogen specific</fullName>
    </submittedName>
</protein>
<dbReference type="InterPro" id="IPR035965">
    <property type="entry name" value="PAS-like_dom_sf"/>
</dbReference>
<dbReference type="OrthoDB" id="341208at2"/>
<reference evidence="2 3" key="1">
    <citation type="submission" date="2017-04" db="EMBL/GenBank/DDBJ databases">
        <authorList>
            <person name="Afonso C.L."/>
            <person name="Miller P.J."/>
            <person name="Scott M.A."/>
            <person name="Spackman E."/>
            <person name="Goraichik I."/>
            <person name="Dimitrov K.M."/>
            <person name="Suarez D.L."/>
            <person name="Swayne D.E."/>
        </authorList>
    </citation>
    <scope>NUCLEOTIDE SEQUENCE [LARGE SCALE GENOMIC DNA]</scope>
    <source>
        <strain evidence="2 3">KR-140</strain>
    </source>
</reference>
<sequence>MISVEQLAENLPEGFIAVDSDWRVRYVSARARHLLRNSGLQLGTDLHDLLPDAPGTKVWSELNRAHQKRVMVEFEVFYPQLFVWHEVRAIPDSEGGLALLLRDVTDRQWVIQKDAEHAYLRGLFADAPLAISILRGPKHQFEYANDFARNLVGGRHLEGLTVREAFPELQGQGFFELLDQVYGTGVPFHGSELPAVLTSPDGQTPQDLIVNVSYLPLRGFDTEVRGLLSLSTDVTHYVGKRQVAQS</sequence>
<evidence type="ECO:0000259" key="1">
    <source>
        <dbReference type="Pfam" id="PF08448"/>
    </source>
</evidence>
<gene>
    <name evidence="2" type="ORF">SAMN00790413_05816</name>
</gene>
<dbReference type="Proteomes" id="UP000192582">
    <property type="component" value="Unassembled WGS sequence"/>
</dbReference>
<name>A0A1W1UDM4_9DEIO</name>
<dbReference type="CDD" id="cd00130">
    <property type="entry name" value="PAS"/>
    <property type="match status" value="1"/>
</dbReference>
<organism evidence="2 3">
    <name type="scientific">Deinococcus hopiensis KR-140</name>
    <dbReference type="NCBI Taxonomy" id="695939"/>
    <lineage>
        <taxon>Bacteria</taxon>
        <taxon>Thermotogati</taxon>
        <taxon>Deinococcota</taxon>
        <taxon>Deinococci</taxon>
        <taxon>Deinococcales</taxon>
        <taxon>Deinococcaceae</taxon>
        <taxon>Deinococcus</taxon>
    </lineage>
</organism>
<keyword evidence="2" id="KW-0418">Kinase</keyword>